<sequence>MSILIRLVVNGLAIWLTTLLIDGIELTATGDTAQELLVLAVVTLIFTLVNMVVRPVVKLLSLPLYILTLGLFSLVVNALMLMLTGWLTQFTDYGLLVDGFWNAVLGGLIIALASWLLHLLIPGEHR</sequence>
<feature type="transmembrane region" description="Helical" evidence="1">
    <location>
        <begin position="36"/>
        <end position="57"/>
    </location>
</feature>
<feature type="transmembrane region" description="Helical" evidence="1">
    <location>
        <begin position="99"/>
        <end position="121"/>
    </location>
</feature>
<dbReference type="PANTHER" id="PTHR37309">
    <property type="entry name" value="SLR0284 PROTEIN"/>
    <property type="match status" value="1"/>
</dbReference>
<feature type="transmembrane region" description="Helical" evidence="1">
    <location>
        <begin position="64"/>
        <end position="87"/>
    </location>
</feature>
<dbReference type="Proteomes" id="UP001165561">
    <property type="component" value="Unassembled WGS sequence"/>
</dbReference>
<dbReference type="InterPro" id="IPR007165">
    <property type="entry name" value="Phage_holin_4_2"/>
</dbReference>
<keyword evidence="1" id="KW-0472">Membrane</keyword>
<keyword evidence="1" id="KW-1133">Transmembrane helix</keyword>
<dbReference type="Pfam" id="PF04020">
    <property type="entry name" value="Phage_holin_4_2"/>
    <property type="match status" value="1"/>
</dbReference>
<reference evidence="2" key="1">
    <citation type="submission" date="2023-02" db="EMBL/GenBank/DDBJ databases">
        <title>Georgenia sp.10Sc9-8, isolated from a soil sample collected from the Taklamakan desert.</title>
        <authorList>
            <person name="Liu S."/>
        </authorList>
    </citation>
    <scope>NUCLEOTIDE SEQUENCE</scope>
    <source>
        <strain evidence="2">10Sc9-8</strain>
    </source>
</reference>
<organism evidence="2 3">
    <name type="scientific">Georgenia halotolerans</name>
    <dbReference type="NCBI Taxonomy" id="3028317"/>
    <lineage>
        <taxon>Bacteria</taxon>
        <taxon>Bacillati</taxon>
        <taxon>Actinomycetota</taxon>
        <taxon>Actinomycetes</taxon>
        <taxon>Micrococcales</taxon>
        <taxon>Bogoriellaceae</taxon>
        <taxon>Georgenia</taxon>
    </lineage>
</organism>
<gene>
    <name evidence="2" type="ORF">PU560_15020</name>
</gene>
<dbReference type="EMBL" id="JARACI010001152">
    <property type="protein sequence ID" value="MDD9207766.1"/>
    <property type="molecule type" value="Genomic_DNA"/>
</dbReference>
<keyword evidence="1" id="KW-0812">Transmembrane</keyword>
<keyword evidence="3" id="KW-1185">Reference proteome</keyword>
<comment type="caution">
    <text evidence="2">The sequence shown here is derived from an EMBL/GenBank/DDBJ whole genome shotgun (WGS) entry which is preliminary data.</text>
</comment>
<evidence type="ECO:0000256" key="1">
    <source>
        <dbReference type="SAM" id="Phobius"/>
    </source>
</evidence>
<evidence type="ECO:0000313" key="2">
    <source>
        <dbReference type="EMBL" id="MDD9207766.1"/>
    </source>
</evidence>
<name>A0ABT5U0F2_9MICO</name>
<protein>
    <submittedName>
        <fullName evidence="2">Phage holin family protein</fullName>
    </submittedName>
</protein>
<evidence type="ECO:0000313" key="3">
    <source>
        <dbReference type="Proteomes" id="UP001165561"/>
    </source>
</evidence>
<accession>A0ABT5U0F2</accession>
<proteinExistence type="predicted"/>
<dbReference type="PANTHER" id="PTHR37309:SF1">
    <property type="entry name" value="SLR0284 PROTEIN"/>
    <property type="match status" value="1"/>
</dbReference>
<feature type="transmembrane region" description="Helical" evidence="1">
    <location>
        <begin position="7"/>
        <end position="24"/>
    </location>
</feature>